<protein>
    <submittedName>
        <fullName evidence="1">Uncharacterized protein</fullName>
    </submittedName>
</protein>
<dbReference type="OrthoDB" id="665435at2"/>
<dbReference type="EMBL" id="QEAS01000023">
    <property type="protein sequence ID" value="PWG78595.1"/>
    <property type="molecule type" value="Genomic_DNA"/>
</dbReference>
<evidence type="ECO:0000313" key="1">
    <source>
        <dbReference type="EMBL" id="PWG78595.1"/>
    </source>
</evidence>
<organism evidence="1 2">
    <name type="scientific">Pararcticibacter amylolyticus</name>
    <dbReference type="NCBI Taxonomy" id="2173175"/>
    <lineage>
        <taxon>Bacteria</taxon>
        <taxon>Pseudomonadati</taxon>
        <taxon>Bacteroidota</taxon>
        <taxon>Sphingobacteriia</taxon>
        <taxon>Sphingobacteriales</taxon>
        <taxon>Sphingobacteriaceae</taxon>
        <taxon>Pararcticibacter</taxon>
    </lineage>
</organism>
<dbReference type="Pfam" id="PF19781">
    <property type="entry name" value="DUF6266"/>
    <property type="match status" value="1"/>
</dbReference>
<sequence length="213" mass="23228">MGQIRNGANGGFSGKAGSVIGSSWRSIDYIKGLSRRRVKPSAQSQLDQQSRFALIVSFLAPLKNLMERSYSSRDTSRATGYNLAVHENLNKAVTGISPDFSIDFSKLLISRGALQRPISPKMTSEKSGIIEVAWFPGSDDLTGSPDDVANIVLYNTTERVHLLSLGKATREEGKIEIPFPDEFSSDSIEGLMFFSSTDGKYSESAYLGKVTAF</sequence>
<proteinExistence type="predicted"/>
<dbReference type="InterPro" id="IPR046233">
    <property type="entry name" value="DUF6266"/>
</dbReference>
<accession>A0A2U2PB60</accession>
<gene>
    <name evidence="1" type="ORF">DDR33_21785</name>
</gene>
<dbReference type="Proteomes" id="UP000245647">
    <property type="component" value="Unassembled WGS sequence"/>
</dbReference>
<keyword evidence="2" id="KW-1185">Reference proteome</keyword>
<name>A0A2U2PB60_9SPHI</name>
<reference evidence="1 2" key="1">
    <citation type="submission" date="2018-04" db="EMBL/GenBank/DDBJ databases">
        <title>Pedobacter chongqingensis sp. nov., isolated from a rottenly hemp rope.</title>
        <authorList>
            <person name="Cai Y."/>
        </authorList>
    </citation>
    <scope>NUCLEOTIDE SEQUENCE [LARGE SCALE GENOMIC DNA]</scope>
    <source>
        <strain evidence="1 2">FJ4-8</strain>
    </source>
</reference>
<dbReference type="RefSeq" id="WP_109417919.1">
    <property type="nucleotide sequence ID" value="NZ_QEAS01000023.1"/>
</dbReference>
<dbReference type="AlphaFoldDB" id="A0A2U2PB60"/>
<evidence type="ECO:0000313" key="2">
    <source>
        <dbReference type="Proteomes" id="UP000245647"/>
    </source>
</evidence>
<comment type="caution">
    <text evidence="1">The sequence shown here is derived from an EMBL/GenBank/DDBJ whole genome shotgun (WGS) entry which is preliminary data.</text>
</comment>